<keyword evidence="1" id="KW-0812">Transmembrane</keyword>
<feature type="transmembrane region" description="Helical" evidence="1">
    <location>
        <begin position="75"/>
        <end position="94"/>
    </location>
</feature>
<accession>A0A142CVB1</accession>
<organism evidence="2 3">
    <name type="scientific">Thermococcus peptonophilus</name>
    <dbReference type="NCBI Taxonomy" id="53952"/>
    <lineage>
        <taxon>Archaea</taxon>
        <taxon>Methanobacteriati</taxon>
        <taxon>Methanobacteriota</taxon>
        <taxon>Thermococci</taxon>
        <taxon>Thermococcales</taxon>
        <taxon>Thermococcaceae</taxon>
        <taxon>Thermococcus</taxon>
    </lineage>
</organism>
<feature type="transmembrane region" description="Helical" evidence="1">
    <location>
        <begin position="44"/>
        <end position="63"/>
    </location>
</feature>
<feature type="transmembrane region" description="Helical" evidence="1">
    <location>
        <begin position="100"/>
        <end position="123"/>
    </location>
</feature>
<evidence type="ECO:0000313" key="3">
    <source>
        <dbReference type="Proteomes" id="UP000073604"/>
    </source>
</evidence>
<name>A0A142CVB1_9EURY</name>
<feature type="transmembrane region" description="Helical" evidence="1">
    <location>
        <begin position="12"/>
        <end position="38"/>
    </location>
</feature>
<evidence type="ECO:0000313" key="2">
    <source>
        <dbReference type="EMBL" id="AMQ18713.1"/>
    </source>
</evidence>
<dbReference type="Proteomes" id="UP000073604">
    <property type="component" value="Chromosome"/>
</dbReference>
<evidence type="ECO:0000256" key="1">
    <source>
        <dbReference type="SAM" id="Phobius"/>
    </source>
</evidence>
<reference evidence="3" key="1">
    <citation type="submission" date="2016-03" db="EMBL/GenBank/DDBJ databases">
        <authorList>
            <person name="Oger P.M."/>
        </authorList>
    </citation>
    <scope>NUCLEOTIDE SEQUENCE [LARGE SCALE GENOMIC DNA]</scope>
    <source>
        <strain evidence="3">OG-1</strain>
    </source>
</reference>
<dbReference type="AlphaFoldDB" id="A0A142CVB1"/>
<keyword evidence="3" id="KW-1185">Reference proteome</keyword>
<sequence>MNAVKEYVRLLFLLRLFLRVFAFVYPLFITVMYDFWIFEKFPSWALVVYIVVMGMVELIIAISMRRSWMVALSQVYLALAIVFEFPSAVVELLVRGQTSGYLPFFGWAFVWYFPVLLIALSLAKE</sequence>
<dbReference type="STRING" id="53952.A0127_05785"/>
<protein>
    <submittedName>
        <fullName evidence="2">Uncharacterized protein</fullName>
    </submittedName>
</protein>
<keyword evidence="1" id="KW-1133">Transmembrane helix</keyword>
<proteinExistence type="predicted"/>
<gene>
    <name evidence="2" type="ORF">A0127_05785</name>
</gene>
<dbReference type="KEGG" id="tpep:A0127_05785"/>
<dbReference type="EMBL" id="CP014750">
    <property type="protein sequence ID" value="AMQ18713.1"/>
    <property type="molecule type" value="Genomic_DNA"/>
</dbReference>
<keyword evidence="1" id="KW-0472">Membrane</keyword>